<evidence type="ECO:0000313" key="2">
    <source>
        <dbReference type="EMBL" id="QCC51807.1"/>
    </source>
</evidence>
<evidence type="ECO:0000259" key="1">
    <source>
        <dbReference type="Pfam" id="PF26036"/>
    </source>
</evidence>
<sequence>MYVSPAVRTIADDPLEDESVTLLVEVDDDYEPGVDSVAKRVETLGGSVEDRRRFGTLVVSISQTAVGELCELDGLAVVETDNAVTIDPDGAGEDVEYDIE</sequence>
<dbReference type="Pfam" id="PF26036">
    <property type="entry name" value="Peptidase_inhib_put"/>
    <property type="match status" value="1"/>
</dbReference>
<proteinExistence type="predicted"/>
<gene>
    <name evidence="2" type="ORF">DV733_11425</name>
</gene>
<protein>
    <recommendedName>
        <fullName evidence="1">Putative peptidase inhibitor domain-containing protein</fullName>
    </recommendedName>
</protein>
<name>A0A4D6HGA0_9EURY</name>
<feature type="domain" description="Putative peptidase inhibitor" evidence="1">
    <location>
        <begin position="1"/>
        <end position="86"/>
    </location>
</feature>
<dbReference type="STRING" id="1457250.GCA_000755225_00604"/>
<dbReference type="GeneID" id="39848483"/>
<organism evidence="2 3">
    <name type="scientific">Halapricum salinum</name>
    <dbReference type="NCBI Taxonomy" id="1457250"/>
    <lineage>
        <taxon>Archaea</taxon>
        <taxon>Methanobacteriati</taxon>
        <taxon>Methanobacteriota</taxon>
        <taxon>Stenosarchaea group</taxon>
        <taxon>Halobacteria</taxon>
        <taxon>Halobacteriales</taxon>
        <taxon>Haloarculaceae</taxon>
        <taxon>Halapricum</taxon>
    </lineage>
</organism>
<dbReference type="InterPro" id="IPR058957">
    <property type="entry name" value="Peptidase_inhib_put_dom"/>
</dbReference>
<dbReference type="KEGG" id="hsn:DV733_11425"/>
<dbReference type="RefSeq" id="WP_049994580.1">
    <property type="nucleotide sequence ID" value="NZ_CP031310.1"/>
</dbReference>
<dbReference type="AlphaFoldDB" id="A0A4D6HGA0"/>
<reference evidence="2 3" key="1">
    <citation type="journal article" date="2019" name="Nat. Commun.">
        <title>A new type of DNA phosphorothioation-based antiviral system in archaea.</title>
        <authorList>
            <person name="Xiong L."/>
            <person name="Liu S."/>
            <person name="Chen S."/>
            <person name="Xiao Y."/>
            <person name="Zhu B."/>
            <person name="Gao Y."/>
            <person name="Zhang Y."/>
            <person name="Chen B."/>
            <person name="Luo J."/>
            <person name="Deng Z."/>
            <person name="Chen X."/>
            <person name="Wang L."/>
            <person name="Chen S."/>
        </authorList>
    </citation>
    <scope>NUCLEOTIDE SEQUENCE [LARGE SCALE GENOMIC DNA]</scope>
    <source>
        <strain evidence="2 3">CBA1105</strain>
    </source>
</reference>
<evidence type="ECO:0000313" key="3">
    <source>
        <dbReference type="Proteomes" id="UP000296706"/>
    </source>
</evidence>
<dbReference type="Proteomes" id="UP000296706">
    <property type="component" value="Chromosome"/>
</dbReference>
<dbReference type="OrthoDB" id="232483at2157"/>
<accession>A0A4D6HGA0</accession>
<keyword evidence="3" id="KW-1185">Reference proteome</keyword>
<dbReference type="EMBL" id="CP031310">
    <property type="protein sequence ID" value="QCC51807.1"/>
    <property type="molecule type" value="Genomic_DNA"/>
</dbReference>